<dbReference type="InterPro" id="IPR011032">
    <property type="entry name" value="GroES-like_sf"/>
</dbReference>
<organism evidence="3 4">
    <name type="scientific">Coffea arabica</name>
    <name type="common">Arabian coffee</name>
    <dbReference type="NCBI Taxonomy" id="13443"/>
    <lineage>
        <taxon>Eukaryota</taxon>
        <taxon>Viridiplantae</taxon>
        <taxon>Streptophyta</taxon>
        <taxon>Embryophyta</taxon>
        <taxon>Tracheophyta</taxon>
        <taxon>Spermatophyta</taxon>
        <taxon>Magnoliopsida</taxon>
        <taxon>eudicotyledons</taxon>
        <taxon>Gunneridae</taxon>
        <taxon>Pentapetalae</taxon>
        <taxon>asterids</taxon>
        <taxon>lamiids</taxon>
        <taxon>Gentianales</taxon>
        <taxon>Rubiaceae</taxon>
        <taxon>Ixoroideae</taxon>
        <taxon>Gardenieae complex</taxon>
        <taxon>Bertiereae - Coffeeae clade</taxon>
        <taxon>Coffeeae</taxon>
        <taxon>Coffea</taxon>
    </lineage>
</organism>
<dbReference type="SUPFAM" id="SSF51735">
    <property type="entry name" value="NAD(P)-binding Rossmann-fold domains"/>
    <property type="match status" value="1"/>
</dbReference>
<protein>
    <submittedName>
        <fullName evidence="4">2-alkenal reductase (NADP(+)-dependent)-like</fullName>
    </submittedName>
</protein>
<reference evidence="4" key="2">
    <citation type="submission" date="2025-08" db="UniProtKB">
        <authorList>
            <consortium name="RefSeq"/>
        </authorList>
    </citation>
    <scope>IDENTIFICATION</scope>
    <source>
        <tissue evidence="4">Leaves</tissue>
    </source>
</reference>
<dbReference type="SUPFAM" id="SSF50129">
    <property type="entry name" value="GroES-like"/>
    <property type="match status" value="1"/>
</dbReference>
<proteinExistence type="predicted"/>
<dbReference type="GO" id="GO:0032440">
    <property type="term" value="F:2-alkenal reductase [NAD(P)H] activity"/>
    <property type="evidence" value="ECO:0007669"/>
    <property type="project" value="TreeGrafter"/>
</dbReference>
<keyword evidence="1" id="KW-0560">Oxidoreductase</keyword>
<evidence type="ECO:0000256" key="1">
    <source>
        <dbReference type="ARBA" id="ARBA00023002"/>
    </source>
</evidence>
<feature type="domain" description="Oxidoreductase N-terminal" evidence="2">
    <location>
        <begin position="11"/>
        <end position="122"/>
    </location>
</feature>
<dbReference type="Gene3D" id="3.40.50.720">
    <property type="entry name" value="NAD(P)-binding Rossmann-like Domain"/>
    <property type="match status" value="1"/>
</dbReference>
<accession>A0A6P6WZC5</accession>
<evidence type="ECO:0000259" key="2">
    <source>
        <dbReference type="Pfam" id="PF16884"/>
    </source>
</evidence>
<sequence length="243" mass="26395">MALEAEVVKNKQVMLKVYVTGLPEESDFNIRLHTTISLKVPESSNNGVLVKNLYLSCDPFMRLLMQKPESSLQDVISGYSPGSTIGGFGVAKVVDSRHPKFEKGDSAWGQTKWEEYSLIAESDSLIKIEHTEVPLSYYTGLLGMPGLTAFSGLYGVCNPNKGEKVFVSGVSGAVGQLVGQFAKLIGCYVVGSAKTLYQVDLLKNKLGFDDAFNYKVAEDLAAALRRYATCLAHKKVTGAEPVQ</sequence>
<dbReference type="GeneID" id="113737759"/>
<dbReference type="InterPro" id="IPR045010">
    <property type="entry name" value="MDR_fam"/>
</dbReference>
<evidence type="ECO:0000313" key="4">
    <source>
        <dbReference type="RefSeq" id="XP_027120739.1"/>
    </source>
</evidence>
<dbReference type="InterPro" id="IPR041694">
    <property type="entry name" value="ADH_N_2"/>
</dbReference>
<reference evidence="3" key="1">
    <citation type="journal article" date="2025" name="Foods">
        <title>Unveiling the Microbial Signatures of Arabica Coffee Cherries: Insights into Ripeness Specific Diversity, Functional Traits, and Implications for Quality and Safety.</title>
        <authorList>
            <consortium name="RefSeq"/>
            <person name="Tenea G.N."/>
            <person name="Cifuentes V."/>
            <person name="Reyes P."/>
            <person name="Cevallos-Vallejos M."/>
        </authorList>
    </citation>
    <scope>NUCLEOTIDE SEQUENCE [LARGE SCALE GENOMIC DNA]</scope>
</reference>
<dbReference type="PANTHER" id="PTHR43205:SF79">
    <property type="entry name" value="ENOYL REDUCTASE (ER) DOMAIN-CONTAINING PROTEIN"/>
    <property type="match status" value="1"/>
</dbReference>
<name>A0A6P6WZC5_COFAR</name>
<dbReference type="Pfam" id="PF16884">
    <property type="entry name" value="ADH_N_2"/>
    <property type="match status" value="1"/>
</dbReference>
<dbReference type="OrthoDB" id="809632at2759"/>
<dbReference type="AlphaFoldDB" id="A0A6P6WZC5"/>
<dbReference type="Gene3D" id="3.90.180.10">
    <property type="entry name" value="Medium-chain alcohol dehydrogenases, catalytic domain"/>
    <property type="match status" value="1"/>
</dbReference>
<dbReference type="PANTHER" id="PTHR43205">
    <property type="entry name" value="PROSTAGLANDIN REDUCTASE"/>
    <property type="match status" value="1"/>
</dbReference>
<gene>
    <name evidence="4" type="primary">LOC113737759</name>
</gene>
<dbReference type="InterPro" id="IPR036291">
    <property type="entry name" value="NAD(P)-bd_dom_sf"/>
</dbReference>
<dbReference type="Proteomes" id="UP001652660">
    <property type="component" value="Chromosome 3e"/>
</dbReference>
<evidence type="ECO:0000313" key="3">
    <source>
        <dbReference type="Proteomes" id="UP001652660"/>
    </source>
</evidence>
<dbReference type="RefSeq" id="XP_027120739.1">
    <property type="nucleotide sequence ID" value="XM_027264938.1"/>
</dbReference>
<keyword evidence="3" id="KW-1185">Reference proteome</keyword>